<dbReference type="OrthoDB" id="20282at2759"/>
<name>A0A6A6Y6C8_9PEZI</name>
<evidence type="ECO:0000313" key="2">
    <source>
        <dbReference type="EMBL" id="KAF2804240.1"/>
    </source>
</evidence>
<dbReference type="EMBL" id="MU003714">
    <property type="protein sequence ID" value="KAF2804240.1"/>
    <property type="molecule type" value="Genomic_DNA"/>
</dbReference>
<dbReference type="GeneID" id="54466953"/>
<keyword evidence="3" id="KW-1185">Reference proteome</keyword>
<evidence type="ECO:0000313" key="4">
    <source>
        <dbReference type="RefSeq" id="XP_033571204.1"/>
    </source>
</evidence>
<dbReference type="AlphaFoldDB" id="A0A6A6Y6C8"/>
<reference evidence="2 4" key="1">
    <citation type="journal article" date="2020" name="Stud. Mycol.">
        <title>101 Dothideomycetes genomes: a test case for predicting lifestyles and emergence of pathogens.</title>
        <authorList>
            <person name="Haridas S."/>
            <person name="Albert R."/>
            <person name="Binder M."/>
            <person name="Bloem J."/>
            <person name="Labutti K."/>
            <person name="Salamov A."/>
            <person name="Andreopoulos B."/>
            <person name="Baker S."/>
            <person name="Barry K."/>
            <person name="Bills G."/>
            <person name="Bluhm B."/>
            <person name="Cannon C."/>
            <person name="Castanera R."/>
            <person name="Culley D."/>
            <person name="Daum C."/>
            <person name="Ezra D."/>
            <person name="Gonzalez J."/>
            <person name="Henrissat B."/>
            <person name="Kuo A."/>
            <person name="Liang C."/>
            <person name="Lipzen A."/>
            <person name="Lutzoni F."/>
            <person name="Magnuson J."/>
            <person name="Mondo S."/>
            <person name="Nolan M."/>
            <person name="Ohm R."/>
            <person name="Pangilinan J."/>
            <person name="Park H.-J."/>
            <person name="Ramirez L."/>
            <person name="Alfaro M."/>
            <person name="Sun H."/>
            <person name="Tritt A."/>
            <person name="Yoshinaga Y."/>
            <person name="Zwiers L.-H."/>
            <person name="Turgeon B."/>
            <person name="Goodwin S."/>
            <person name="Spatafora J."/>
            <person name="Crous P."/>
            <person name="Grigoriev I."/>
        </authorList>
    </citation>
    <scope>NUCLEOTIDE SEQUENCE</scope>
    <source>
        <strain evidence="2 4">CBS 304.34</strain>
    </source>
</reference>
<evidence type="ECO:0000313" key="3">
    <source>
        <dbReference type="Proteomes" id="UP000504636"/>
    </source>
</evidence>
<reference evidence="4" key="2">
    <citation type="submission" date="2020-04" db="EMBL/GenBank/DDBJ databases">
        <authorList>
            <consortium name="NCBI Genome Project"/>
        </authorList>
    </citation>
    <scope>NUCLEOTIDE SEQUENCE</scope>
    <source>
        <strain evidence="4">CBS 304.34</strain>
    </source>
</reference>
<accession>A0A6A6Y6C8</accession>
<protein>
    <submittedName>
        <fullName evidence="2 4">Uncharacterized protein</fullName>
    </submittedName>
</protein>
<feature type="region of interest" description="Disordered" evidence="1">
    <location>
        <begin position="94"/>
        <end position="124"/>
    </location>
</feature>
<proteinExistence type="predicted"/>
<gene>
    <name evidence="2 4" type="ORF">BDZ99DRAFT_525832</name>
</gene>
<organism evidence="2">
    <name type="scientific">Mytilinidion resinicola</name>
    <dbReference type="NCBI Taxonomy" id="574789"/>
    <lineage>
        <taxon>Eukaryota</taxon>
        <taxon>Fungi</taxon>
        <taxon>Dikarya</taxon>
        <taxon>Ascomycota</taxon>
        <taxon>Pezizomycotina</taxon>
        <taxon>Dothideomycetes</taxon>
        <taxon>Pleosporomycetidae</taxon>
        <taxon>Mytilinidiales</taxon>
        <taxon>Mytilinidiaceae</taxon>
        <taxon>Mytilinidion</taxon>
    </lineage>
</organism>
<evidence type="ECO:0000256" key="1">
    <source>
        <dbReference type="SAM" id="MobiDB-lite"/>
    </source>
</evidence>
<dbReference type="Proteomes" id="UP000504636">
    <property type="component" value="Unplaced"/>
</dbReference>
<sequence length="146" mass="17152">MYITGYRPGHQANEAPAWKAQQVSKNFVNRPWRRYMDVEIEAIRVAWWITLVKWTTDWWVNGRTGLGAKGEDILHPIKAKEKRDTVGLGIKLKSSKDGKAHVQKRPINLDASKSRKMHDEDKKKHKKLLKLFYRNDDVEKYLGQLR</sequence>
<reference evidence="4" key="3">
    <citation type="submission" date="2025-04" db="UniProtKB">
        <authorList>
            <consortium name="RefSeq"/>
        </authorList>
    </citation>
    <scope>IDENTIFICATION</scope>
    <source>
        <strain evidence="4">CBS 304.34</strain>
    </source>
</reference>
<dbReference type="RefSeq" id="XP_033571204.1">
    <property type="nucleotide sequence ID" value="XM_033726060.1"/>
</dbReference>